<dbReference type="EMBL" id="CP003054">
    <property type="protein sequence ID" value="AFM20040.1"/>
    <property type="molecule type" value="Genomic_DNA"/>
</dbReference>
<dbReference type="Proteomes" id="UP000006057">
    <property type="component" value="Plasmid pMYCCH.01"/>
</dbReference>
<protein>
    <recommendedName>
        <fullName evidence="3">Antitoxin Xre/MbcA/ParS-like toxin-binding domain-containing protein</fullName>
    </recommendedName>
</protein>
<dbReference type="PATRIC" id="fig|710421.3.peg.5351"/>
<organism evidence="1 2">
    <name type="scientific">Mycolicibacterium chubuense (strain NBB4)</name>
    <name type="common">Mycobacterium chubuense</name>
    <dbReference type="NCBI Taxonomy" id="710421"/>
    <lineage>
        <taxon>Bacteria</taxon>
        <taxon>Bacillati</taxon>
        <taxon>Actinomycetota</taxon>
        <taxon>Actinomycetes</taxon>
        <taxon>Mycobacteriales</taxon>
        <taxon>Mycobacteriaceae</taxon>
        <taxon>Mycolicibacterium</taxon>
    </lineage>
</organism>
<dbReference type="HOGENOM" id="CLU_1029808_0_0_11"/>
<accession>I4BRY3</accession>
<dbReference type="KEGG" id="mcb:Mycch_5363"/>
<dbReference type="RefSeq" id="WP_014805334.1">
    <property type="nucleotide sequence ID" value="NC_018022.1"/>
</dbReference>
<gene>
    <name evidence="1" type="ordered locus">Mycch_5363</name>
</gene>
<proteinExistence type="predicted"/>
<sequence>MPRIGKAGSAGKGSEQHVVVGYGSTGAIRIRRDAAKIIITDLAADSWSAGSLKKRLGASARNAPRKLGRGQQLVTFRERTLKEIKSQDGGASRDEKARNAEPYADSVLTALSTILYTKLGTLAAADIDVRSLGSPADVAEWLASALPSSHPFDEATGPFYDADGVARRLRTTSADVLRRAESNTLLACPTAEGTPVFPVYQFNADGSTVAGLSDVLAAMEGGTADRWQVALWMNTPVDTLNDQTPAQALRAGDAKAVRKLAEHTAARWRR</sequence>
<evidence type="ECO:0000313" key="1">
    <source>
        <dbReference type="EMBL" id="AFM20040.1"/>
    </source>
</evidence>
<geneLocation type="plasmid" evidence="1 2">
    <name>pMYCCH.01</name>
</geneLocation>
<dbReference type="AlphaFoldDB" id="I4BRY3"/>
<keyword evidence="1" id="KW-0614">Plasmid</keyword>
<evidence type="ECO:0000313" key="2">
    <source>
        <dbReference type="Proteomes" id="UP000006057"/>
    </source>
</evidence>
<reference evidence="1 2" key="1">
    <citation type="submission" date="2012-06" db="EMBL/GenBank/DDBJ databases">
        <title>Complete sequence of plasmid 1 of Mycobacterium chubuense NBB4.</title>
        <authorList>
            <consortium name="US DOE Joint Genome Institute"/>
            <person name="Lucas S."/>
            <person name="Han J."/>
            <person name="Lapidus A."/>
            <person name="Cheng J.-F."/>
            <person name="Goodwin L."/>
            <person name="Pitluck S."/>
            <person name="Peters L."/>
            <person name="Mikhailova N."/>
            <person name="Teshima H."/>
            <person name="Detter J.C."/>
            <person name="Han C."/>
            <person name="Tapia R."/>
            <person name="Land M."/>
            <person name="Hauser L."/>
            <person name="Kyrpides N."/>
            <person name="Ivanova N."/>
            <person name="Pagani I."/>
            <person name="Mattes T."/>
            <person name="Holmes A."/>
            <person name="Rutledge P."/>
            <person name="Paulsen I."/>
            <person name="Coleman N."/>
            <person name="Woyke T."/>
        </authorList>
    </citation>
    <scope>NUCLEOTIDE SEQUENCE [LARGE SCALE GENOMIC DNA]</scope>
    <source>
        <strain evidence="1 2">NBB4</strain>
        <plasmid evidence="1 2">pMYCCH.01</plasmid>
    </source>
</reference>
<dbReference type="OrthoDB" id="4965902at2"/>
<name>I4BRY3_MYCCN</name>
<keyword evidence="2" id="KW-1185">Reference proteome</keyword>
<evidence type="ECO:0008006" key="3">
    <source>
        <dbReference type="Google" id="ProtNLM"/>
    </source>
</evidence>